<organism evidence="1">
    <name type="scientific">hydrothermal vent metagenome</name>
    <dbReference type="NCBI Taxonomy" id="652676"/>
    <lineage>
        <taxon>unclassified sequences</taxon>
        <taxon>metagenomes</taxon>
        <taxon>ecological metagenomes</taxon>
    </lineage>
</organism>
<dbReference type="AlphaFoldDB" id="A0A3B0VN56"/>
<accession>A0A3B0VN56</accession>
<gene>
    <name evidence="1" type="ORF">MNBD_CHLOROFLEXI01-3273</name>
</gene>
<dbReference type="EMBL" id="UOEU01000801">
    <property type="protein sequence ID" value="VAW40522.1"/>
    <property type="molecule type" value="Genomic_DNA"/>
</dbReference>
<name>A0A3B0VN56_9ZZZZ</name>
<reference evidence="1" key="1">
    <citation type="submission" date="2018-06" db="EMBL/GenBank/DDBJ databases">
        <authorList>
            <person name="Zhirakovskaya E."/>
        </authorList>
    </citation>
    <scope>NUCLEOTIDE SEQUENCE</scope>
</reference>
<evidence type="ECO:0000313" key="1">
    <source>
        <dbReference type="EMBL" id="VAW40522.1"/>
    </source>
</evidence>
<protein>
    <submittedName>
        <fullName evidence="1">Uncharacterized protein</fullName>
    </submittedName>
</protein>
<proteinExistence type="predicted"/>
<feature type="non-terminal residue" evidence="1">
    <location>
        <position position="57"/>
    </location>
</feature>
<sequence length="57" mass="6487">MKIRKHLSADGLFKMVRKGFKKVKDHRPVNVEIPLEDALMSGFALFSLKDPSLLAFD</sequence>